<dbReference type="SUPFAM" id="SSF50037">
    <property type="entry name" value="C-terminal domain of transcriptional repressors"/>
    <property type="match status" value="1"/>
</dbReference>
<dbReference type="InterPro" id="IPR038157">
    <property type="entry name" value="FeoA_core_dom"/>
</dbReference>
<accession>A0A1G9W8T2</accession>
<dbReference type="Proteomes" id="UP000199759">
    <property type="component" value="Unassembled WGS sequence"/>
</dbReference>
<dbReference type="SMART" id="SM00899">
    <property type="entry name" value="FeoA"/>
    <property type="match status" value="1"/>
</dbReference>
<evidence type="ECO:0000256" key="1">
    <source>
        <dbReference type="ARBA" id="ARBA00023004"/>
    </source>
</evidence>
<dbReference type="AlphaFoldDB" id="A0A1G9W8T2"/>
<dbReference type="GO" id="GO:0046914">
    <property type="term" value="F:transition metal ion binding"/>
    <property type="evidence" value="ECO:0007669"/>
    <property type="project" value="InterPro"/>
</dbReference>
<gene>
    <name evidence="3" type="ORF">SAMN04488568_12318</name>
</gene>
<organism evidence="3 4">
    <name type="scientific">Maricaulis salignorans</name>
    <dbReference type="NCBI Taxonomy" id="144026"/>
    <lineage>
        <taxon>Bacteria</taxon>
        <taxon>Pseudomonadati</taxon>
        <taxon>Pseudomonadota</taxon>
        <taxon>Alphaproteobacteria</taxon>
        <taxon>Maricaulales</taxon>
        <taxon>Maricaulaceae</taxon>
        <taxon>Maricaulis</taxon>
    </lineage>
</organism>
<reference evidence="3 4" key="1">
    <citation type="submission" date="2016-10" db="EMBL/GenBank/DDBJ databases">
        <authorList>
            <person name="de Groot N.N."/>
        </authorList>
    </citation>
    <scope>NUCLEOTIDE SEQUENCE [LARGE SCALE GENOMIC DNA]</scope>
    <source>
        <strain evidence="3 4">DSM 16077</strain>
    </source>
</reference>
<dbReference type="STRING" id="144026.SAMN04488568_12318"/>
<protein>
    <submittedName>
        <fullName evidence="3">Ferrous iron transport protein A</fullName>
    </submittedName>
</protein>
<evidence type="ECO:0000259" key="2">
    <source>
        <dbReference type="SMART" id="SM00899"/>
    </source>
</evidence>
<dbReference type="Gene3D" id="2.30.30.90">
    <property type="match status" value="1"/>
</dbReference>
<dbReference type="InterPro" id="IPR008988">
    <property type="entry name" value="Transcriptional_repressor_C"/>
</dbReference>
<feature type="domain" description="Ferrous iron transporter FeoA-like" evidence="2">
    <location>
        <begin position="1"/>
        <end position="75"/>
    </location>
</feature>
<dbReference type="InterPro" id="IPR007167">
    <property type="entry name" value="Fe-transptr_FeoA-like"/>
</dbReference>
<dbReference type="Pfam" id="PF04023">
    <property type="entry name" value="FeoA"/>
    <property type="match status" value="1"/>
</dbReference>
<keyword evidence="4" id="KW-1185">Reference proteome</keyword>
<proteinExistence type="predicted"/>
<keyword evidence="1" id="KW-0408">Iron</keyword>
<sequence>MTLDQLEKGRICRVTGFSSGCEDLVIKLREIGFAESDEVELMHRGPLGAQPLCFRLNRTLIALRSDEARAIQVDAQE</sequence>
<name>A0A1G9W8T2_9PROT</name>
<dbReference type="EMBL" id="FNHG01000023">
    <property type="protein sequence ID" value="SDM80849.1"/>
    <property type="molecule type" value="Genomic_DNA"/>
</dbReference>
<evidence type="ECO:0000313" key="3">
    <source>
        <dbReference type="EMBL" id="SDM80849.1"/>
    </source>
</evidence>
<evidence type="ECO:0000313" key="4">
    <source>
        <dbReference type="Proteomes" id="UP000199759"/>
    </source>
</evidence>